<dbReference type="HAMAP" id="MF_01201">
    <property type="entry name" value="Ala_racemase"/>
    <property type="match status" value="1"/>
</dbReference>
<dbReference type="FunFam" id="2.40.37.10:FF:000006">
    <property type="entry name" value="Alanine racemase"/>
    <property type="match status" value="1"/>
</dbReference>
<gene>
    <name evidence="10" type="primary">alr</name>
    <name evidence="10" type="ORF">CN497_11630</name>
    <name evidence="9" type="ORF">PVE99_01380</name>
</gene>
<comment type="catalytic activity">
    <reaction evidence="1 5">
        <text>L-alanine = D-alanine</text>
        <dbReference type="Rhea" id="RHEA:20249"/>
        <dbReference type="ChEBI" id="CHEBI:57416"/>
        <dbReference type="ChEBI" id="CHEBI:57972"/>
        <dbReference type="EC" id="5.1.1.1"/>
    </reaction>
</comment>
<dbReference type="SMART" id="SM01005">
    <property type="entry name" value="Ala_racemase_C"/>
    <property type="match status" value="1"/>
</dbReference>
<evidence type="ECO:0000259" key="8">
    <source>
        <dbReference type="SMART" id="SM01005"/>
    </source>
</evidence>
<dbReference type="InterPro" id="IPR029066">
    <property type="entry name" value="PLP-binding_barrel"/>
</dbReference>
<comment type="pathway">
    <text evidence="5">Amino-acid biosynthesis; D-alanine biosynthesis; D-alanine from L-alanine: step 1/1.</text>
</comment>
<organism evidence="10 11">
    <name type="scientific">Priestia megaterium</name>
    <name type="common">Bacillus megaterium</name>
    <dbReference type="NCBI Taxonomy" id="1404"/>
    <lineage>
        <taxon>Bacteria</taxon>
        <taxon>Bacillati</taxon>
        <taxon>Bacillota</taxon>
        <taxon>Bacilli</taxon>
        <taxon>Bacillales</taxon>
        <taxon>Bacillaceae</taxon>
        <taxon>Priestia</taxon>
    </lineage>
</organism>
<dbReference type="PRINTS" id="PR00992">
    <property type="entry name" value="ALARACEMASE"/>
</dbReference>
<dbReference type="Proteomes" id="UP001213771">
    <property type="component" value="Unassembled WGS sequence"/>
</dbReference>
<comment type="caution">
    <text evidence="10">The sequence shown here is derived from an EMBL/GenBank/DDBJ whole genome shotgun (WGS) entry which is preliminary data.</text>
</comment>
<evidence type="ECO:0000313" key="9">
    <source>
        <dbReference type="EMBL" id="MDD9781106.1"/>
    </source>
</evidence>
<dbReference type="PROSITE" id="PS00395">
    <property type="entry name" value="ALANINE_RACEMASE"/>
    <property type="match status" value="1"/>
</dbReference>
<dbReference type="SUPFAM" id="SSF50621">
    <property type="entry name" value="Alanine racemase C-terminal domain-like"/>
    <property type="match status" value="1"/>
</dbReference>
<evidence type="ECO:0000256" key="4">
    <source>
        <dbReference type="ARBA" id="ARBA00023235"/>
    </source>
</evidence>
<keyword evidence="3 5" id="KW-0663">Pyridoxal phosphate</keyword>
<dbReference type="GO" id="GO:0030632">
    <property type="term" value="P:D-alanine biosynthetic process"/>
    <property type="evidence" value="ECO:0007669"/>
    <property type="project" value="UniProtKB-UniRule"/>
</dbReference>
<accession>A0A2B2CKR7</accession>
<dbReference type="InterPro" id="IPR020622">
    <property type="entry name" value="Ala_racemase_pyridoxalP-BS"/>
</dbReference>
<dbReference type="Gene3D" id="3.20.20.10">
    <property type="entry name" value="Alanine racemase"/>
    <property type="match status" value="1"/>
</dbReference>
<dbReference type="EC" id="5.1.1.1" evidence="5"/>
<evidence type="ECO:0000313" key="11">
    <source>
        <dbReference type="Proteomes" id="UP000220341"/>
    </source>
</evidence>
<dbReference type="GO" id="GO:0009252">
    <property type="term" value="P:peptidoglycan biosynthetic process"/>
    <property type="evidence" value="ECO:0007669"/>
    <property type="project" value="TreeGrafter"/>
</dbReference>
<dbReference type="GO" id="GO:0030170">
    <property type="term" value="F:pyridoxal phosphate binding"/>
    <property type="evidence" value="ECO:0007669"/>
    <property type="project" value="UniProtKB-UniRule"/>
</dbReference>
<comment type="similarity">
    <text evidence="5">Belongs to the alanine racemase family.</text>
</comment>
<feature type="modified residue" description="N6-(pyridoxal phosphate)lysine" evidence="5 6">
    <location>
        <position position="49"/>
    </location>
</feature>
<dbReference type="EMBL" id="NTYW01000010">
    <property type="protein sequence ID" value="PES38617.1"/>
    <property type="molecule type" value="Genomic_DNA"/>
</dbReference>
<comment type="cofactor">
    <cofactor evidence="2 5 6">
        <name>pyridoxal 5'-phosphate</name>
        <dbReference type="ChEBI" id="CHEBI:597326"/>
    </cofactor>
</comment>
<reference evidence="10 11" key="1">
    <citation type="submission" date="2017-09" db="EMBL/GenBank/DDBJ databases">
        <title>Large-scale bioinformatics analysis of Bacillus genomes uncovers conserved roles of natural products in bacterial physiology.</title>
        <authorList>
            <consortium name="Agbiome Team Llc"/>
            <person name="Bleich R.M."/>
            <person name="Kirk G.J."/>
            <person name="Santa Maria K.C."/>
            <person name="Allen S.E."/>
            <person name="Farag S."/>
            <person name="Shank E.A."/>
            <person name="Bowers A."/>
        </authorList>
    </citation>
    <scope>NUCLEOTIDE SEQUENCE [LARGE SCALE GENOMIC DNA]</scope>
    <source>
        <strain evidence="10 11">AFS003013</strain>
    </source>
</reference>
<dbReference type="PANTHER" id="PTHR30511">
    <property type="entry name" value="ALANINE RACEMASE"/>
    <property type="match status" value="1"/>
</dbReference>
<dbReference type="Pfam" id="PF01168">
    <property type="entry name" value="Ala_racemase_N"/>
    <property type="match status" value="1"/>
</dbReference>
<dbReference type="GO" id="GO:0008784">
    <property type="term" value="F:alanine racemase activity"/>
    <property type="evidence" value="ECO:0007669"/>
    <property type="project" value="UniProtKB-UniRule"/>
</dbReference>
<dbReference type="GO" id="GO:0005829">
    <property type="term" value="C:cytosol"/>
    <property type="evidence" value="ECO:0007669"/>
    <property type="project" value="TreeGrafter"/>
</dbReference>
<reference evidence="9 12" key="2">
    <citation type="submission" date="2023-02" db="EMBL/GenBank/DDBJ databases">
        <authorList>
            <person name="Olszewska D."/>
        </authorList>
    </citation>
    <scope>NUCLEOTIDE SEQUENCE [LARGE SCALE GENOMIC DNA]</scope>
    <source>
        <strain evidence="9 12">FDU301</strain>
    </source>
</reference>
<sequence>MVLKKGSVVVMDAFYRETWAEIDVEAIFQNVNHVRELIPGHKTLMAVVKANAYGHGDKEVAEIALQAGADMLAVAFLDEAIALRKKGIKESILVLGAVPTLHIQTALEWDVTVTAYSKAWIEEAASILDENSQLHMHLKIDTGMGRLGVRTKEELHETMKIIASHSGFVLDGVFTHFATADELNSSYFEEQYTFFEEMVRIVKEYNFTPPMIHCANSAALLRRPKDIFNGVRLGISMYGLSPSEELKEVLPIPLKQAFSLHSRIVHVKKVKKGSHISYGATYEAKEDEWIATIPVGYADGWIRKLSNFEVLVDGVKVPIVGRICMDQLMIKLPKMYKMGTKVTFIGKQKGAEITIDEVAKHLETINYEIPCMVAARVPRVYTRDSQHIDVNNYILR</sequence>
<dbReference type="InterPro" id="IPR009006">
    <property type="entry name" value="Ala_racemase/Decarboxylase_C"/>
</dbReference>
<evidence type="ECO:0000256" key="6">
    <source>
        <dbReference type="PIRSR" id="PIRSR600821-50"/>
    </source>
</evidence>
<feature type="active site" description="Proton acceptor; specific for L-alanine" evidence="5">
    <location>
        <position position="278"/>
    </location>
</feature>
<feature type="binding site" evidence="5 7">
    <location>
        <position position="325"/>
    </location>
    <ligand>
        <name>substrate</name>
    </ligand>
</feature>
<dbReference type="InterPro" id="IPR000821">
    <property type="entry name" value="Ala_racemase"/>
</dbReference>
<dbReference type="Pfam" id="PF00842">
    <property type="entry name" value="Ala_racemase_C"/>
    <property type="match status" value="1"/>
</dbReference>
<dbReference type="RefSeq" id="WP_013055002.1">
    <property type="nucleotide sequence ID" value="NZ_CP015226.1"/>
</dbReference>
<dbReference type="Proteomes" id="UP000220341">
    <property type="component" value="Unassembled WGS sequence"/>
</dbReference>
<comment type="function">
    <text evidence="5">Catalyzes the interconversion of L-alanine and D-alanine. May also act on other amino acids.</text>
</comment>
<evidence type="ECO:0000256" key="2">
    <source>
        <dbReference type="ARBA" id="ARBA00001933"/>
    </source>
</evidence>
<dbReference type="CDD" id="cd00430">
    <property type="entry name" value="PLPDE_III_AR"/>
    <property type="match status" value="1"/>
</dbReference>
<dbReference type="InterPro" id="IPR011079">
    <property type="entry name" value="Ala_racemase_C"/>
</dbReference>
<proteinExistence type="inferred from homology"/>
<evidence type="ECO:0000256" key="1">
    <source>
        <dbReference type="ARBA" id="ARBA00000316"/>
    </source>
</evidence>
<dbReference type="NCBIfam" id="TIGR00492">
    <property type="entry name" value="alr"/>
    <property type="match status" value="1"/>
</dbReference>
<evidence type="ECO:0000256" key="3">
    <source>
        <dbReference type="ARBA" id="ARBA00022898"/>
    </source>
</evidence>
<feature type="binding site" evidence="5 7">
    <location>
        <position position="146"/>
    </location>
    <ligand>
        <name>substrate</name>
    </ligand>
</feature>
<evidence type="ECO:0000256" key="5">
    <source>
        <dbReference type="HAMAP-Rule" id="MF_01201"/>
    </source>
</evidence>
<dbReference type="AlphaFoldDB" id="A0A2B2CKR7"/>
<keyword evidence="4 5" id="KW-0413">Isomerase</keyword>
<feature type="domain" description="Alanine racemase C-terminal" evidence="8">
    <location>
        <begin position="257"/>
        <end position="382"/>
    </location>
</feature>
<evidence type="ECO:0000313" key="10">
    <source>
        <dbReference type="EMBL" id="PES38617.1"/>
    </source>
</evidence>
<dbReference type="EMBL" id="JARAOX010000072">
    <property type="protein sequence ID" value="MDD9781106.1"/>
    <property type="molecule type" value="Genomic_DNA"/>
</dbReference>
<protein>
    <recommendedName>
        <fullName evidence="5">Alanine racemase</fullName>
        <ecNumber evidence="5">5.1.1.1</ecNumber>
    </recommendedName>
</protein>
<dbReference type="PANTHER" id="PTHR30511:SF0">
    <property type="entry name" value="ALANINE RACEMASE, CATABOLIC-RELATED"/>
    <property type="match status" value="1"/>
</dbReference>
<dbReference type="SUPFAM" id="SSF51419">
    <property type="entry name" value="PLP-binding barrel"/>
    <property type="match status" value="1"/>
</dbReference>
<name>A0A2B2CKR7_PRIMG</name>
<dbReference type="InterPro" id="IPR001608">
    <property type="entry name" value="Ala_racemase_N"/>
</dbReference>
<dbReference type="Gene3D" id="2.40.37.10">
    <property type="entry name" value="Lyase, Ornithine Decarboxylase, Chain A, domain 1"/>
    <property type="match status" value="1"/>
</dbReference>
<evidence type="ECO:0000313" key="12">
    <source>
        <dbReference type="Proteomes" id="UP001213771"/>
    </source>
</evidence>
<dbReference type="FunFam" id="3.20.20.10:FF:000002">
    <property type="entry name" value="Alanine racemase"/>
    <property type="match status" value="1"/>
</dbReference>
<evidence type="ECO:0000256" key="7">
    <source>
        <dbReference type="PIRSR" id="PIRSR600821-52"/>
    </source>
</evidence>
<feature type="active site" description="Proton acceptor; specific for D-alanine" evidence="5">
    <location>
        <position position="49"/>
    </location>
</feature>